<dbReference type="EMBL" id="FOTV01000014">
    <property type="protein sequence ID" value="SFL89248.1"/>
    <property type="molecule type" value="Genomic_DNA"/>
</dbReference>
<dbReference type="RefSeq" id="WP_258955214.1">
    <property type="nucleotide sequence ID" value="NZ_DCAM01000057.1"/>
</dbReference>
<reference evidence="1 3" key="1">
    <citation type="journal article" date="2014" name="Genome Announc.">
        <title>Draft Genome Sequences of Marinobacter similis A3d10T and Marinobacter salarius R9SW1T.</title>
        <authorList>
            <person name="Ivanova E.P."/>
            <person name="Ng H.J."/>
            <person name="Webb H.K."/>
            <person name="Feng G."/>
            <person name="Oshima K."/>
            <person name="Hattori M."/>
            <person name="Ohkuma M."/>
            <person name="Sergeev A.F."/>
            <person name="Mikhailov V.V."/>
            <person name="Crawford R.J."/>
            <person name="Sawabe T."/>
        </authorList>
    </citation>
    <scope>NUCLEOTIDE SEQUENCE [LARGE SCALE GENOMIC DNA]</scope>
    <source>
        <strain evidence="3">A3d10 and R9SW1</strain>
        <strain evidence="1">R9SW1</strain>
    </source>
</reference>
<protein>
    <submittedName>
        <fullName evidence="1">Uncharacterized protein</fullName>
    </submittedName>
</protein>
<evidence type="ECO:0000313" key="2">
    <source>
        <dbReference type="EMBL" id="SFL89248.1"/>
    </source>
</evidence>
<evidence type="ECO:0000313" key="4">
    <source>
        <dbReference type="Proteomes" id="UP000199211"/>
    </source>
</evidence>
<evidence type="ECO:0000313" key="1">
    <source>
        <dbReference type="EMBL" id="AHI33231.1"/>
    </source>
</evidence>
<dbReference type="EMBL" id="CP007152">
    <property type="protein sequence ID" value="AHI33231.1"/>
    <property type="molecule type" value="Genomic_DNA"/>
</dbReference>
<proteinExistence type="predicted"/>
<name>W5YVT3_9GAMM</name>
<sequence>MPGTPRYAKSPVRDEETYRKKLAITQGYFRPDWSVRDRFS</sequence>
<accession>W5YVT3</accession>
<dbReference type="Proteomes" id="UP000035081">
    <property type="component" value="Chromosome"/>
</dbReference>
<evidence type="ECO:0000313" key="3">
    <source>
        <dbReference type="Proteomes" id="UP000035081"/>
    </source>
</evidence>
<accession>A0A1I4LDX2</accession>
<gene>
    <name evidence="1" type="ORF">AU15_13545</name>
    <name evidence="2" type="ORF">SAMN04487868_11420</name>
</gene>
<dbReference type="Proteomes" id="UP000199211">
    <property type="component" value="Unassembled WGS sequence"/>
</dbReference>
<organism evidence="1 3">
    <name type="scientific">Marinobacter salarius</name>
    <dbReference type="NCBI Taxonomy" id="1420917"/>
    <lineage>
        <taxon>Bacteria</taxon>
        <taxon>Pseudomonadati</taxon>
        <taxon>Pseudomonadota</taxon>
        <taxon>Gammaproteobacteria</taxon>
        <taxon>Pseudomonadales</taxon>
        <taxon>Marinobacteraceae</taxon>
        <taxon>Marinobacter</taxon>
    </lineage>
</organism>
<dbReference type="AlphaFoldDB" id="W5YVT3"/>
<dbReference type="HOGENOM" id="CLU_3292181_0_0_6"/>
<keyword evidence="4" id="KW-1185">Reference proteome</keyword>
<reference evidence="2 4" key="2">
    <citation type="submission" date="2016-10" db="EMBL/GenBank/DDBJ databases">
        <authorList>
            <person name="Varghese N."/>
            <person name="Submissions S."/>
        </authorList>
    </citation>
    <scope>NUCLEOTIDE SEQUENCE [LARGE SCALE GENOMIC DNA]</scope>
    <source>
        <strain evidence="2 4">DSM 26291</strain>
    </source>
</reference>
<dbReference type="KEGG" id="msr:AU15_13545"/>